<feature type="transmembrane region" description="Helical" evidence="2">
    <location>
        <begin position="283"/>
        <end position="303"/>
    </location>
</feature>
<feature type="region of interest" description="Disordered" evidence="1">
    <location>
        <begin position="488"/>
        <end position="510"/>
    </location>
</feature>
<protein>
    <submittedName>
        <fullName evidence="3">Uncharacterized protein</fullName>
    </submittedName>
</protein>
<evidence type="ECO:0000313" key="3">
    <source>
        <dbReference type="EMBL" id="KAJ6441403.1"/>
    </source>
</evidence>
<evidence type="ECO:0000313" key="4">
    <source>
        <dbReference type="Proteomes" id="UP001163105"/>
    </source>
</evidence>
<keyword evidence="4" id="KW-1185">Reference proteome</keyword>
<dbReference type="InterPro" id="IPR018830">
    <property type="entry name" value="DUF2434"/>
</dbReference>
<feature type="transmembrane region" description="Helical" evidence="2">
    <location>
        <begin position="324"/>
        <end position="344"/>
    </location>
</feature>
<feature type="region of interest" description="Disordered" evidence="1">
    <location>
        <begin position="542"/>
        <end position="594"/>
    </location>
</feature>
<accession>A0AB34FPG6</accession>
<gene>
    <name evidence="3" type="ORF">O9K51_04953</name>
</gene>
<feature type="transmembrane region" description="Helical" evidence="2">
    <location>
        <begin position="182"/>
        <end position="204"/>
    </location>
</feature>
<name>A0AB34FPG6_9HYPO</name>
<feature type="compositionally biased region" description="Polar residues" evidence="1">
    <location>
        <begin position="574"/>
        <end position="594"/>
    </location>
</feature>
<feature type="compositionally biased region" description="Polar residues" evidence="1">
    <location>
        <begin position="491"/>
        <end position="506"/>
    </location>
</feature>
<feature type="transmembrane region" description="Helical" evidence="2">
    <location>
        <begin position="151"/>
        <end position="170"/>
    </location>
</feature>
<keyword evidence="2" id="KW-1133">Transmembrane helix</keyword>
<dbReference type="EMBL" id="JAQHRD010000004">
    <property type="protein sequence ID" value="KAJ6441403.1"/>
    <property type="molecule type" value="Genomic_DNA"/>
</dbReference>
<feature type="transmembrane region" description="Helical" evidence="2">
    <location>
        <begin position="364"/>
        <end position="384"/>
    </location>
</feature>
<evidence type="ECO:0000256" key="1">
    <source>
        <dbReference type="SAM" id="MobiDB-lite"/>
    </source>
</evidence>
<organism evidence="3 4">
    <name type="scientific">Purpureocillium lavendulum</name>
    <dbReference type="NCBI Taxonomy" id="1247861"/>
    <lineage>
        <taxon>Eukaryota</taxon>
        <taxon>Fungi</taxon>
        <taxon>Dikarya</taxon>
        <taxon>Ascomycota</taxon>
        <taxon>Pezizomycotina</taxon>
        <taxon>Sordariomycetes</taxon>
        <taxon>Hypocreomycetidae</taxon>
        <taxon>Hypocreales</taxon>
        <taxon>Ophiocordycipitaceae</taxon>
        <taxon>Purpureocillium</taxon>
    </lineage>
</organism>
<reference evidence="3" key="1">
    <citation type="submission" date="2023-01" db="EMBL/GenBank/DDBJ databases">
        <title>The growth and conidiation of Purpureocillium lavendulum are regulated by nitrogen source and histone H3K14 acetylation.</title>
        <authorList>
            <person name="Tang P."/>
            <person name="Han J."/>
            <person name="Zhang C."/>
            <person name="Tang P."/>
            <person name="Qi F."/>
            <person name="Zhang K."/>
            <person name="Liang L."/>
        </authorList>
    </citation>
    <scope>NUCLEOTIDE SEQUENCE</scope>
    <source>
        <strain evidence="3">YMF1.00683</strain>
    </source>
</reference>
<dbReference type="AlphaFoldDB" id="A0AB34FPG6"/>
<comment type="caution">
    <text evidence="3">The sequence shown here is derived from an EMBL/GenBank/DDBJ whole genome shotgun (WGS) entry which is preliminary data.</text>
</comment>
<dbReference type="Pfam" id="PF10361">
    <property type="entry name" value="DUF2434"/>
    <property type="match status" value="1"/>
</dbReference>
<evidence type="ECO:0000256" key="2">
    <source>
        <dbReference type="SAM" id="Phobius"/>
    </source>
</evidence>
<proteinExistence type="predicted"/>
<feature type="compositionally biased region" description="Basic and acidic residues" evidence="1">
    <location>
        <begin position="552"/>
        <end position="573"/>
    </location>
</feature>
<feature type="transmembrane region" description="Helical" evidence="2">
    <location>
        <begin position="234"/>
        <end position="252"/>
    </location>
</feature>
<dbReference type="Proteomes" id="UP001163105">
    <property type="component" value="Unassembled WGS sequence"/>
</dbReference>
<feature type="transmembrane region" description="Helical" evidence="2">
    <location>
        <begin position="109"/>
        <end position="130"/>
    </location>
</feature>
<keyword evidence="2" id="KW-0472">Membrane</keyword>
<sequence length="594" mass="68283">MAPEHATDASPPPTLAMGGIKFDVFDARDLLAYPGGDNDTDTVLGGVHFNLTTLKHWNYTLYENRTLSNESNCWLVFEPYEPKLLRQNGSFVNATSCYSAIENIGTRGYTGIAFAVAYGIGLVLTITVLAKHGALYLPKETRFTPIGRRWQWYWAIFTCACALVSLFLNIDVDRYYLPDLPIIVNVFFWFLLCQGTLCITWEAVRHWGSWLERQYVDPNPFVYRDGDMRWKIEFFIPLWFYFWVWMNFFLVVPRSWTFAKQQRSIAQTAEIAMPAATGARFKAGAFCLVIAWLTILFSLRHSIKHYRPRNRGVFNRTVGLLHAVPLRFWIIIPLTAALIAYQVFMSFEWRYSLIRIGGIVPVQFAWGYGPSVLIVYIQVLFGYVNPNEDKELIRQRRERGEMINRELGIVKRPAWWRRVRGEHLHTLRDKILRNVHEVGTERGSGRREENDMERYARMEAQGAAINDDGIELHGLDNEADNPRIDRAGARTISSTSNPAIMSTPYTGKNERRHAERIMQSAASVLFPNDAEHQRQQRAAFLMEDGPPPYSDDVDRRESDATDSHPPRGARRTDSTSTTHSIEGQPQQVRSMLDI</sequence>
<keyword evidence="2" id="KW-0812">Transmembrane</keyword>